<feature type="transmembrane region" description="Helical" evidence="1">
    <location>
        <begin position="226"/>
        <end position="249"/>
    </location>
</feature>
<dbReference type="EMBL" id="VZZJ01000003">
    <property type="protein sequence ID" value="KAB1075274.1"/>
    <property type="molecule type" value="Genomic_DNA"/>
</dbReference>
<dbReference type="AlphaFoldDB" id="A0A6N6MUU7"/>
<feature type="transmembrane region" description="Helical" evidence="1">
    <location>
        <begin position="133"/>
        <end position="151"/>
    </location>
</feature>
<dbReference type="Pfam" id="PF09490">
    <property type="entry name" value="CbtA"/>
    <property type="match status" value="1"/>
</dbReference>
<gene>
    <name evidence="2" type="ORF">F6X51_05155</name>
</gene>
<keyword evidence="3" id="KW-1185">Reference proteome</keyword>
<dbReference type="RefSeq" id="WP_150962144.1">
    <property type="nucleotide sequence ID" value="NZ_VZZJ01000003.1"/>
</dbReference>
<dbReference type="InterPro" id="IPR012666">
    <property type="entry name" value="CbtA_put"/>
</dbReference>
<reference evidence="2 3" key="1">
    <citation type="submission" date="2019-09" db="EMBL/GenBank/DDBJ databases">
        <title>YIM 132548 draft genome.</title>
        <authorList>
            <person name="Jiang L."/>
        </authorList>
    </citation>
    <scope>NUCLEOTIDE SEQUENCE [LARGE SCALE GENOMIC DNA]</scope>
    <source>
        <strain evidence="2 3">YIM 132548</strain>
    </source>
</reference>
<name>A0A6N6MUU7_9HYPH</name>
<evidence type="ECO:0000256" key="1">
    <source>
        <dbReference type="SAM" id="Phobius"/>
    </source>
</evidence>
<feature type="transmembrane region" description="Helical" evidence="1">
    <location>
        <begin position="99"/>
        <end position="121"/>
    </location>
</feature>
<evidence type="ECO:0000313" key="2">
    <source>
        <dbReference type="EMBL" id="KAB1075274.1"/>
    </source>
</evidence>
<feature type="transmembrane region" description="Helical" evidence="1">
    <location>
        <begin position="163"/>
        <end position="184"/>
    </location>
</feature>
<evidence type="ECO:0000313" key="3">
    <source>
        <dbReference type="Proteomes" id="UP000441523"/>
    </source>
</evidence>
<protein>
    <submittedName>
        <fullName evidence="2">Cobalt transporter</fullName>
    </submittedName>
</protein>
<keyword evidence="1" id="KW-1133">Transmembrane helix</keyword>
<organism evidence="2 3">
    <name type="scientific">Methylobacterium planeticum</name>
    <dbReference type="NCBI Taxonomy" id="2615211"/>
    <lineage>
        <taxon>Bacteria</taxon>
        <taxon>Pseudomonadati</taxon>
        <taxon>Pseudomonadota</taxon>
        <taxon>Alphaproteobacteria</taxon>
        <taxon>Hyphomicrobiales</taxon>
        <taxon>Methylobacteriaceae</taxon>
        <taxon>Methylobacterium</taxon>
    </lineage>
</organism>
<comment type="caution">
    <text evidence="2">The sequence shown here is derived from an EMBL/GenBank/DDBJ whole genome shotgun (WGS) entry which is preliminary data.</text>
</comment>
<proteinExistence type="predicted"/>
<dbReference type="NCBIfam" id="TIGR02458">
    <property type="entry name" value="CbtA"/>
    <property type="match status" value="1"/>
</dbReference>
<feature type="transmembrane region" description="Helical" evidence="1">
    <location>
        <begin position="189"/>
        <end position="206"/>
    </location>
</feature>
<dbReference type="Proteomes" id="UP000441523">
    <property type="component" value="Unassembled WGS sequence"/>
</dbReference>
<keyword evidence="1" id="KW-0812">Transmembrane</keyword>
<accession>A0A6N6MUU7</accession>
<keyword evidence="1" id="KW-0472">Membrane</keyword>
<sequence>MIIRLLSAALVAGFLAAVVATGLQLALTSPLIVAAERYETHDAQASAGHPPVLRSGALPGALPIVLAHAHSGAPAHSEAEADSGAAAAWQPGPGLPRMAFTGLATLIGGVGYALLLGAVMLACGRAPTLERGLGFAVAGFLAVALAPALGLPPELPGSEAAPLAARQAWWLMTAASTAMGLYLIAIRRVPVTILGGLVLLVAPHVAGAPEVAATASPLPAGLAAQFAARSLAIAFVFWAVIGLAFGWAWQAFGRTAPAPAHA</sequence>